<dbReference type="Proteomes" id="UP001359559">
    <property type="component" value="Unassembled WGS sequence"/>
</dbReference>
<organism evidence="1 2">
    <name type="scientific">Clitoria ternatea</name>
    <name type="common">Butterfly pea</name>
    <dbReference type="NCBI Taxonomy" id="43366"/>
    <lineage>
        <taxon>Eukaryota</taxon>
        <taxon>Viridiplantae</taxon>
        <taxon>Streptophyta</taxon>
        <taxon>Embryophyta</taxon>
        <taxon>Tracheophyta</taxon>
        <taxon>Spermatophyta</taxon>
        <taxon>Magnoliopsida</taxon>
        <taxon>eudicotyledons</taxon>
        <taxon>Gunneridae</taxon>
        <taxon>Pentapetalae</taxon>
        <taxon>rosids</taxon>
        <taxon>fabids</taxon>
        <taxon>Fabales</taxon>
        <taxon>Fabaceae</taxon>
        <taxon>Papilionoideae</taxon>
        <taxon>50 kb inversion clade</taxon>
        <taxon>NPAAA clade</taxon>
        <taxon>indigoferoid/millettioid clade</taxon>
        <taxon>Phaseoleae</taxon>
        <taxon>Clitoria</taxon>
    </lineage>
</organism>
<evidence type="ECO:0000313" key="2">
    <source>
        <dbReference type="Proteomes" id="UP001359559"/>
    </source>
</evidence>
<reference evidence="1 2" key="1">
    <citation type="submission" date="2024-01" db="EMBL/GenBank/DDBJ databases">
        <title>The genomes of 5 underutilized Papilionoideae crops provide insights into root nodulation and disease resistance.</title>
        <authorList>
            <person name="Yuan L."/>
        </authorList>
    </citation>
    <scope>NUCLEOTIDE SEQUENCE [LARGE SCALE GENOMIC DNA]</scope>
    <source>
        <strain evidence="1">LY-2023</strain>
        <tissue evidence="1">Leaf</tissue>
    </source>
</reference>
<dbReference type="AlphaFoldDB" id="A0AAN9IUS1"/>
<keyword evidence="2" id="KW-1185">Reference proteome</keyword>
<accession>A0AAN9IUS1</accession>
<sequence>MLVNNPRKLIEELKDLKKVSCLCKLATSVPEQSMVIQKCIFVTNVGNMDCRRTKPNEENNLEESNSAGQNASTGVVLLSTNDCFSCSVKKNMELTFTL</sequence>
<gene>
    <name evidence="1" type="ORF">RJT34_21955</name>
</gene>
<name>A0AAN9IUS1_CLITE</name>
<protein>
    <submittedName>
        <fullName evidence="1">Uncharacterized protein</fullName>
    </submittedName>
</protein>
<comment type="caution">
    <text evidence="1">The sequence shown here is derived from an EMBL/GenBank/DDBJ whole genome shotgun (WGS) entry which is preliminary data.</text>
</comment>
<proteinExistence type="predicted"/>
<evidence type="ECO:0000313" key="1">
    <source>
        <dbReference type="EMBL" id="KAK7286740.1"/>
    </source>
</evidence>
<dbReference type="EMBL" id="JAYKXN010000005">
    <property type="protein sequence ID" value="KAK7286740.1"/>
    <property type="molecule type" value="Genomic_DNA"/>
</dbReference>